<dbReference type="EMBL" id="JH971389">
    <property type="protein sequence ID" value="EKM79825.1"/>
    <property type="molecule type" value="Genomic_DNA"/>
</dbReference>
<dbReference type="AlphaFoldDB" id="K5XX19"/>
<accession>K5XX19</accession>
<feature type="region of interest" description="Disordered" evidence="1">
    <location>
        <begin position="306"/>
        <end position="332"/>
    </location>
</feature>
<feature type="transmembrane region" description="Helical" evidence="2">
    <location>
        <begin position="15"/>
        <end position="39"/>
    </location>
</feature>
<name>K5XX19_AGABU</name>
<proteinExistence type="predicted"/>
<feature type="transmembrane region" description="Helical" evidence="2">
    <location>
        <begin position="111"/>
        <end position="133"/>
    </location>
</feature>
<feature type="transmembrane region" description="Helical" evidence="2">
    <location>
        <begin position="59"/>
        <end position="78"/>
    </location>
</feature>
<dbReference type="OrthoDB" id="2641762at2759"/>
<feature type="transmembrane region" description="Helical" evidence="2">
    <location>
        <begin position="258"/>
        <end position="281"/>
    </location>
</feature>
<dbReference type="RefSeq" id="XP_007329151.1">
    <property type="nucleotide sequence ID" value="XM_007329089.1"/>
</dbReference>
<evidence type="ECO:0000313" key="4">
    <source>
        <dbReference type="Proteomes" id="UP000008493"/>
    </source>
</evidence>
<dbReference type="Proteomes" id="UP000008493">
    <property type="component" value="Unassembled WGS sequence"/>
</dbReference>
<dbReference type="GeneID" id="18832403"/>
<dbReference type="InParanoid" id="K5XX19"/>
<dbReference type="HOGENOM" id="CLU_044614_6_1_1"/>
<sequence>MDNSTSPSLKGELLLATQLELVCSTAVAGTFYGIAFTIYCQYVHSLVPQLHNKDQRRQVMFMLGYTTLIMSCGLYYWLANVVVGQDAYIKHGNYPGGPYLYEQSTFHTKPAIAVGIACQIMINMLTSAIQSKIWRVWVIWGTTEYAGFVIVLPSLCFLAFTALQWRTVVLESTLPIQEAFKLDGKSNTAENALQGATTMLCTILISGYLIYQRRTSLGESQISVGYISIVAMLVESYAAESVWLFVAILINGPSDHPVVIFFGDTATYIEIIAYLLVLYRVAKGRAYESRKGQRNISSLNWNHSTHVTGTTQPDEISPAPIGHVDVSRVSMA</sequence>
<keyword evidence="4" id="KW-1185">Reference proteome</keyword>
<dbReference type="eggNOG" id="ENOG502SM10">
    <property type="taxonomic scope" value="Eukaryota"/>
</dbReference>
<keyword evidence="2" id="KW-0472">Membrane</keyword>
<feature type="transmembrane region" description="Helical" evidence="2">
    <location>
        <begin position="145"/>
        <end position="165"/>
    </location>
</feature>
<feature type="transmembrane region" description="Helical" evidence="2">
    <location>
        <begin position="192"/>
        <end position="211"/>
    </location>
</feature>
<evidence type="ECO:0000256" key="2">
    <source>
        <dbReference type="SAM" id="Phobius"/>
    </source>
</evidence>
<evidence type="ECO:0000313" key="3">
    <source>
        <dbReference type="EMBL" id="EKM79825.1"/>
    </source>
</evidence>
<organism evidence="3 4">
    <name type="scientific">Agaricus bisporus var. burnettii (strain JB137-S8 / ATCC MYA-4627 / FGSC 10392)</name>
    <name type="common">White button mushroom</name>
    <dbReference type="NCBI Taxonomy" id="597362"/>
    <lineage>
        <taxon>Eukaryota</taxon>
        <taxon>Fungi</taxon>
        <taxon>Dikarya</taxon>
        <taxon>Basidiomycota</taxon>
        <taxon>Agaricomycotina</taxon>
        <taxon>Agaricomycetes</taxon>
        <taxon>Agaricomycetidae</taxon>
        <taxon>Agaricales</taxon>
        <taxon>Agaricineae</taxon>
        <taxon>Agaricaceae</taxon>
        <taxon>Agaricus</taxon>
    </lineage>
</organism>
<evidence type="ECO:0000256" key="1">
    <source>
        <dbReference type="SAM" id="MobiDB-lite"/>
    </source>
</evidence>
<dbReference type="KEGG" id="abp:AGABI1DRAFT91189"/>
<protein>
    <submittedName>
        <fullName evidence="3">Uncharacterized protein</fullName>
    </submittedName>
</protein>
<dbReference type="OMA" id="ICAYTLI"/>
<keyword evidence="2" id="KW-1133">Transmembrane helix</keyword>
<feature type="transmembrane region" description="Helical" evidence="2">
    <location>
        <begin position="223"/>
        <end position="246"/>
    </location>
</feature>
<gene>
    <name evidence="3" type="ORF">AGABI1DRAFT_91189</name>
</gene>
<keyword evidence="2" id="KW-0812">Transmembrane</keyword>
<reference evidence="4" key="1">
    <citation type="journal article" date="2012" name="Proc. Natl. Acad. Sci. U.S.A.">
        <title>Genome sequence of the button mushroom Agaricus bisporus reveals mechanisms governing adaptation to a humic-rich ecological niche.</title>
        <authorList>
            <person name="Morin E."/>
            <person name="Kohler A."/>
            <person name="Baker A.R."/>
            <person name="Foulongne-Oriol M."/>
            <person name="Lombard V."/>
            <person name="Nagy L.G."/>
            <person name="Ohm R.A."/>
            <person name="Patyshakuliyeva A."/>
            <person name="Brun A."/>
            <person name="Aerts A.L."/>
            <person name="Bailey A.M."/>
            <person name="Billette C."/>
            <person name="Coutinho P.M."/>
            <person name="Deakin G."/>
            <person name="Doddapaneni H."/>
            <person name="Floudas D."/>
            <person name="Grimwood J."/>
            <person name="Hilden K."/>
            <person name="Kuees U."/>
            <person name="LaButti K.M."/>
            <person name="Lapidus A."/>
            <person name="Lindquist E.A."/>
            <person name="Lucas S.M."/>
            <person name="Murat C."/>
            <person name="Riley R.W."/>
            <person name="Salamov A.A."/>
            <person name="Schmutz J."/>
            <person name="Subramanian V."/>
            <person name="Woesten H.A.B."/>
            <person name="Xu J."/>
            <person name="Eastwood D.C."/>
            <person name="Foster G.D."/>
            <person name="Sonnenberg A.S."/>
            <person name="Cullen D."/>
            <person name="de Vries R.P."/>
            <person name="Lundell T."/>
            <person name="Hibbett D.S."/>
            <person name="Henrissat B."/>
            <person name="Burton K.S."/>
            <person name="Kerrigan R.W."/>
            <person name="Challen M.P."/>
            <person name="Grigoriev I.V."/>
            <person name="Martin F."/>
        </authorList>
    </citation>
    <scope>NUCLEOTIDE SEQUENCE [LARGE SCALE GENOMIC DNA]</scope>
    <source>
        <strain evidence="4">JB137-S8 / ATCC MYA-4627 / FGSC 10392</strain>
    </source>
</reference>